<proteinExistence type="predicted"/>
<dbReference type="AlphaFoldDB" id="A0A411WRU6"/>
<reference evidence="2 3" key="2">
    <citation type="submission" date="2019-02" db="EMBL/GenBank/DDBJ databases">
        <title>Draft Genome Sequences of Six Type Strains of the Genus Massilia.</title>
        <authorList>
            <person name="Miess H."/>
            <person name="Frediansyhah A."/>
            <person name="Gross H."/>
        </authorList>
    </citation>
    <scope>NUCLEOTIDE SEQUENCE [LARGE SCALE GENOMIC DNA]</scope>
    <source>
        <strain evidence="2 3">DSM 17472</strain>
    </source>
</reference>
<gene>
    <name evidence="2" type="ORF">EYF70_00070</name>
    <name evidence="1" type="ORF">GCM10007387_28130</name>
</gene>
<sequence length="81" mass="8607">MSTALITTPATRGYLDSVGRVAMNFFGKMLAFAPFAAGASHGSASQTSSLRERESLLRLAKNFDTLSPSQAAELRNLAGRD</sequence>
<evidence type="ECO:0000313" key="4">
    <source>
        <dbReference type="Proteomes" id="UP000628442"/>
    </source>
</evidence>
<name>A0A411WRU6_9BURK</name>
<dbReference type="EMBL" id="CP036401">
    <property type="protein sequence ID" value="QBH99403.1"/>
    <property type="molecule type" value="Genomic_DNA"/>
</dbReference>
<dbReference type="Proteomes" id="UP000292307">
    <property type="component" value="Chromosome"/>
</dbReference>
<dbReference type="RefSeq" id="WP_131143560.1">
    <property type="nucleotide sequence ID" value="NZ_BMWV01000006.1"/>
</dbReference>
<accession>A0A411WRU6</accession>
<protein>
    <submittedName>
        <fullName evidence="1">Uncharacterized protein</fullName>
    </submittedName>
</protein>
<dbReference type="OrthoDB" id="8758964at2"/>
<evidence type="ECO:0000313" key="2">
    <source>
        <dbReference type="EMBL" id="QBH99403.1"/>
    </source>
</evidence>
<dbReference type="Proteomes" id="UP000628442">
    <property type="component" value="Unassembled WGS sequence"/>
</dbReference>
<reference evidence="1" key="3">
    <citation type="submission" date="2022-12" db="EMBL/GenBank/DDBJ databases">
        <authorList>
            <person name="Sun Q."/>
            <person name="Kim S."/>
        </authorList>
    </citation>
    <scope>NUCLEOTIDE SEQUENCE</scope>
    <source>
        <strain evidence="1">KCTC 12343</strain>
    </source>
</reference>
<dbReference type="EMBL" id="BMWV01000006">
    <property type="protein sequence ID" value="GGY44567.1"/>
    <property type="molecule type" value="Genomic_DNA"/>
</dbReference>
<keyword evidence="3" id="KW-1185">Reference proteome</keyword>
<organism evidence="1 4">
    <name type="scientific">Pseudoduganella albidiflava</name>
    <dbReference type="NCBI Taxonomy" id="321983"/>
    <lineage>
        <taxon>Bacteria</taxon>
        <taxon>Pseudomonadati</taxon>
        <taxon>Pseudomonadota</taxon>
        <taxon>Betaproteobacteria</taxon>
        <taxon>Burkholderiales</taxon>
        <taxon>Oxalobacteraceae</taxon>
        <taxon>Telluria group</taxon>
        <taxon>Pseudoduganella</taxon>
    </lineage>
</organism>
<reference evidence="1" key="1">
    <citation type="journal article" date="2014" name="Int. J. Syst. Evol. Microbiol.">
        <title>Complete genome sequence of Corynebacterium casei LMG S-19264T (=DSM 44701T), isolated from a smear-ripened cheese.</title>
        <authorList>
            <consortium name="US DOE Joint Genome Institute (JGI-PGF)"/>
            <person name="Walter F."/>
            <person name="Albersmeier A."/>
            <person name="Kalinowski J."/>
            <person name="Ruckert C."/>
        </authorList>
    </citation>
    <scope>NUCLEOTIDE SEQUENCE</scope>
    <source>
        <strain evidence="1">KCTC 12343</strain>
    </source>
</reference>
<evidence type="ECO:0000313" key="3">
    <source>
        <dbReference type="Proteomes" id="UP000292307"/>
    </source>
</evidence>
<evidence type="ECO:0000313" key="1">
    <source>
        <dbReference type="EMBL" id="GGY44567.1"/>
    </source>
</evidence>